<name>A0A1G7LII2_9PROT</name>
<dbReference type="GO" id="GO:0043023">
    <property type="term" value="F:ribosomal large subunit binding"/>
    <property type="evidence" value="ECO:0007669"/>
    <property type="project" value="InterPro"/>
</dbReference>
<accession>A0A1G7LII2</accession>
<evidence type="ECO:0000313" key="8">
    <source>
        <dbReference type="Proteomes" id="UP000199415"/>
    </source>
</evidence>
<evidence type="ECO:0000259" key="6">
    <source>
        <dbReference type="SMART" id="SM00363"/>
    </source>
</evidence>
<dbReference type="SUPFAM" id="SSF55174">
    <property type="entry name" value="Alpha-L RNA-binding motif"/>
    <property type="match status" value="1"/>
</dbReference>
<evidence type="ECO:0000256" key="4">
    <source>
        <dbReference type="PROSITE-ProRule" id="PRU00182"/>
    </source>
</evidence>
<feature type="compositionally biased region" description="Basic residues" evidence="5">
    <location>
        <begin position="107"/>
        <end position="122"/>
    </location>
</feature>
<dbReference type="CDD" id="cd00165">
    <property type="entry name" value="S4"/>
    <property type="match status" value="1"/>
</dbReference>
<dbReference type="GO" id="GO:0003677">
    <property type="term" value="F:DNA binding"/>
    <property type="evidence" value="ECO:0007669"/>
    <property type="project" value="UniProtKB-KW"/>
</dbReference>
<reference evidence="7 8" key="1">
    <citation type="submission" date="2016-10" db="EMBL/GenBank/DDBJ databases">
        <authorList>
            <person name="de Groot N.N."/>
        </authorList>
    </citation>
    <scope>NUCLEOTIDE SEQUENCE [LARGE SCALE GENOMIC DNA]</scope>
    <source>
        <strain evidence="7 8">DSM 25584</strain>
    </source>
</reference>
<dbReference type="EMBL" id="FNCE01000001">
    <property type="protein sequence ID" value="SDF48759.1"/>
    <property type="molecule type" value="Genomic_DNA"/>
</dbReference>
<keyword evidence="8" id="KW-1185">Reference proteome</keyword>
<dbReference type="InterPro" id="IPR002942">
    <property type="entry name" value="S4_RNA-bd"/>
</dbReference>
<feature type="domain" description="RNA-binding S4" evidence="6">
    <location>
        <begin position="11"/>
        <end position="76"/>
    </location>
</feature>
<keyword evidence="7" id="KW-0346">Stress response</keyword>
<dbReference type="Pfam" id="PF01479">
    <property type="entry name" value="S4"/>
    <property type="match status" value="1"/>
</dbReference>
<dbReference type="GO" id="GO:0003727">
    <property type="term" value="F:single-stranded RNA binding"/>
    <property type="evidence" value="ECO:0007669"/>
    <property type="project" value="InterPro"/>
</dbReference>
<organism evidence="7 8">
    <name type="scientific">Limimonas halophila</name>
    <dbReference type="NCBI Taxonomy" id="1082479"/>
    <lineage>
        <taxon>Bacteria</taxon>
        <taxon>Pseudomonadati</taxon>
        <taxon>Pseudomonadota</taxon>
        <taxon>Alphaproteobacteria</taxon>
        <taxon>Rhodospirillales</taxon>
        <taxon>Rhodovibrionaceae</taxon>
        <taxon>Limimonas</taxon>
    </lineage>
</organism>
<gene>
    <name evidence="7" type="ORF">SAMN05216241_101246</name>
</gene>
<dbReference type="STRING" id="1082479.SAMN05216241_101246"/>
<dbReference type="InterPro" id="IPR036986">
    <property type="entry name" value="S4_RNA-bd_sf"/>
</dbReference>
<dbReference type="AlphaFoldDB" id="A0A1G7LII2"/>
<evidence type="ECO:0000256" key="3">
    <source>
        <dbReference type="ARBA" id="ARBA00023125"/>
    </source>
</evidence>
<protein>
    <submittedName>
        <fullName evidence="7">Heat shock protein Hsp15</fullName>
    </submittedName>
</protein>
<feature type="region of interest" description="Disordered" evidence="5">
    <location>
        <begin position="83"/>
        <end position="131"/>
    </location>
</feature>
<evidence type="ECO:0000313" key="7">
    <source>
        <dbReference type="EMBL" id="SDF48759.1"/>
    </source>
</evidence>
<proteinExistence type="inferred from homology"/>
<comment type="similarity">
    <text evidence="1">Belongs to the HSP15 family.</text>
</comment>
<evidence type="ECO:0000256" key="5">
    <source>
        <dbReference type="SAM" id="MobiDB-lite"/>
    </source>
</evidence>
<dbReference type="InterPro" id="IPR025708">
    <property type="entry name" value="HSP15"/>
</dbReference>
<dbReference type="OrthoDB" id="9797176at2"/>
<keyword evidence="3" id="KW-0238">DNA-binding</keyword>
<keyword evidence="2 4" id="KW-0694">RNA-binding</keyword>
<dbReference type="RefSeq" id="WP_090018290.1">
    <property type="nucleotide sequence ID" value="NZ_FNCE01000001.1"/>
</dbReference>
<dbReference type="SMART" id="SM00363">
    <property type="entry name" value="S4"/>
    <property type="match status" value="1"/>
</dbReference>
<evidence type="ECO:0000256" key="1">
    <source>
        <dbReference type="ARBA" id="ARBA00008396"/>
    </source>
</evidence>
<evidence type="ECO:0000256" key="2">
    <source>
        <dbReference type="ARBA" id="ARBA00022884"/>
    </source>
</evidence>
<dbReference type="PROSITE" id="PS50889">
    <property type="entry name" value="S4"/>
    <property type="match status" value="1"/>
</dbReference>
<dbReference type="GO" id="GO:0034605">
    <property type="term" value="P:cellular response to heat"/>
    <property type="evidence" value="ECO:0007669"/>
    <property type="project" value="InterPro"/>
</dbReference>
<dbReference type="Proteomes" id="UP000199415">
    <property type="component" value="Unassembled WGS sequence"/>
</dbReference>
<dbReference type="PIRSF" id="PIRSF016821">
    <property type="entry name" value="HSP15"/>
    <property type="match status" value="1"/>
</dbReference>
<sequence>MSAPNPQGETIRLDKWLWFTRFFKSRSIAGQVCKAGKVRVSGTKVTKPSHALRVGDVLTFPAGNQLHVVRVLALGERRGPATEARTLFEQVEEPQRLAPPPDAKPPGARRPKGAGRPTKRERRQMDQLKDS</sequence>
<dbReference type="Gene3D" id="3.10.290.10">
    <property type="entry name" value="RNA-binding S4 domain"/>
    <property type="match status" value="1"/>
</dbReference>